<dbReference type="EMBL" id="CAFBQN010000069">
    <property type="protein sequence ID" value="CAB5059721.1"/>
    <property type="molecule type" value="Genomic_DNA"/>
</dbReference>
<accession>A0A6J7U1D8</accession>
<evidence type="ECO:0000313" key="1">
    <source>
        <dbReference type="EMBL" id="CAB5059721.1"/>
    </source>
</evidence>
<organism evidence="1">
    <name type="scientific">freshwater metagenome</name>
    <dbReference type="NCBI Taxonomy" id="449393"/>
    <lineage>
        <taxon>unclassified sequences</taxon>
        <taxon>metagenomes</taxon>
        <taxon>ecological metagenomes</taxon>
    </lineage>
</organism>
<protein>
    <submittedName>
        <fullName evidence="1">Unannotated protein</fullName>
    </submittedName>
</protein>
<gene>
    <name evidence="1" type="ORF">UFOPK4319_00871</name>
</gene>
<proteinExistence type="predicted"/>
<reference evidence="1" key="1">
    <citation type="submission" date="2020-05" db="EMBL/GenBank/DDBJ databases">
        <authorList>
            <person name="Chiriac C."/>
            <person name="Salcher M."/>
            <person name="Ghai R."/>
            <person name="Kavagutti S V."/>
        </authorList>
    </citation>
    <scope>NUCLEOTIDE SEQUENCE</scope>
</reference>
<sequence length="48" mass="5646">MEFISLPSFLRVLIIDMTLRILRQWIRCLAEMKHGLVCAKLVTKLVFV</sequence>
<dbReference type="AlphaFoldDB" id="A0A6J7U1D8"/>
<name>A0A6J7U1D8_9ZZZZ</name>